<organism evidence="2 3">
    <name type="scientific">Sporobacter termitidis DSM 10068</name>
    <dbReference type="NCBI Taxonomy" id="1123282"/>
    <lineage>
        <taxon>Bacteria</taxon>
        <taxon>Bacillati</taxon>
        <taxon>Bacillota</taxon>
        <taxon>Clostridia</taxon>
        <taxon>Eubacteriales</taxon>
        <taxon>Oscillospiraceae</taxon>
        <taxon>Sporobacter</taxon>
    </lineage>
</organism>
<dbReference type="InterPro" id="IPR004843">
    <property type="entry name" value="Calcineurin-like_PHP"/>
</dbReference>
<evidence type="ECO:0000259" key="1">
    <source>
        <dbReference type="Pfam" id="PF00149"/>
    </source>
</evidence>
<dbReference type="EMBL" id="FQXV01000013">
    <property type="protein sequence ID" value="SHI19136.1"/>
    <property type="molecule type" value="Genomic_DNA"/>
</dbReference>
<name>A0A1M5Z4E0_9FIRM</name>
<reference evidence="2 3" key="1">
    <citation type="submission" date="2016-11" db="EMBL/GenBank/DDBJ databases">
        <authorList>
            <person name="Jaros S."/>
            <person name="Januszkiewicz K."/>
            <person name="Wedrychowicz H."/>
        </authorList>
    </citation>
    <scope>NUCLEOTIDE SEQUENCE [LARGE SCALE GENOMIC DNA]</scope>
    <source>
        <strain evidence="2 3">DSM 10068</strain>
    </source>
</reference>
<keyword evidence="3" id="KW-1185">Reference proteome</keyword>
<dbReference type="SUPFAM" id="SSF56300">
    <property type="entry name" value="Metallo-dependent phosphatases"/>
    <property type="match status" value="1"/>
</dbReference>
<proteinExistence type="predicted"/>
<keyword evidence="2" id="KW-0269">Exonuclease</keyword>
<feature type="domain" description="Calcineurin-like phosphoesterase" evidence="1">
    <location>
        <begin position="15"/>
        <end position="166"/>
    </location>
</feature>
<dbReference type="AlphaFoldDB" id="A0A1M5Z4E0"/>
<dbReference type="GO" id="GO:0004527">
    <property type="term" value="F:exonuclease activity"/>
    <property type="evidence" value="ECO:0007669"/>
    <property type="project" value="UniProtKB-KW"/>
</dbReference>
<evidence type="ECO:0000313" key="3">
    <source>
        <dbReference type="Proteomes" id="UP000183995"/>
    </source>
</evidence>
<dbReference type="PANTHER" id="PTHR30337">
    <property type="entry name" value="COMPONENT OF ATP-DEPENDENT DSDNA EXONUCLEASE"/>
    <property type="match status" value="1"/>
</dbReference>
<sequence length="340" mass="36870">MAAVRRREQRGLLDRIAGLCEDEHVQLVLLSGDLLDSAASYYETQEILASAFSKISAEIFISPGNHDYYCPKSPYAYVKFPQNVHIFTSPLISCFNLPQLGCRVWGAGFNDQYSRPLLNGFSVPDGSMLDIMVLHGDTAGDAYNPIREAEIAKSGLDYLALGHIHTFSGFKQAGKTVYAYPGCPEGRGFDETGDKGVILGTVSKTGCDLGFIPTAGRIYKILTVDLTGAHDPAAAVSAALPQSTERDLARLILTGEFGGTLDLKAIRDAFSGRFFHLAVQDRTTPPRDIWQGIGDDTLRGIFLRNMKEKYDSAGEAAKSTVLLAVRYGLAALVNAEEYGA</sequence>
<dbReference type="InterPro" id="IPR029052">
    <property type="entry name" value="Metallo-depent_PP-like"/>
</dbReference>
<accession>A0A1M5Z4E0</accession>
<keyword evidence="2" id="KW-0378">Hydrolase</keyword>
<dbReference type="STRING" id="1123282.SAMN02745823_03215"/>
<gene>
    <name evidence="2" type="ORF">SAMN02745823_03215</name>
</gene>
<keyword evidence="2" id="KW-0540">Nuclease</keyword>
<evidence type="ECO:0000313" key="2">
    <source>
        <dbReference type="EMBL" id="SHI19136.1"/>
    </source>
</evidence>
<dbReference type="PANTHER" id="PTHR30337:SF7">
    <property type="entry name" value="PHOSPHOESTERASE"/>
    <property type="match status" value="1"/>
</dbReference>
<dbReference type="Proteomes" id="UP000183995">
    <property type="component" value="Unassembled WGS sequence"/>
</dbReference>
<dbReference type="Pfam" id="PF00149">
    <property type="entry name" value="Metallophos"/>
    <property type="match status" value="1"/>
</dbReference>
<dbReference type="InterPro" id="IPR050535">
    <property type="entry name" value="DNA_Repair-Maintenance_Comp"/>
</dbReference>
<protein>
    <submittedName>
        <fullName evidence="2">DNA repair exonuclease SbcCD nuclease subunit</fullName>
    </submittedName>
</protein>
<dbReference type="Gene3D" id="3.60.21.10">
    <property type="match status" value="1"/>
</dbReference>